<feature type="compositionally biased region" description="Low complexity" evidence="1">
    <location>
        <begin position="37"/>
        <end position="46"/>
    </location>
</feature>
<proteinExistence type="predicted"/>
<evidence type="ECO:0000256" key="1">
    <source>
        <dbReference type="SAM" id="MobiDB-lite"/>
    </source>
</evidence>
<reference evidence="3" key="1">
    <citation type="submission" date="2017-11" db="EMBL/GenBank/DDBJ databases">
        <title>Genome sequence and characterization of the novel virulent phage PMBT3 infecting Pseudomonas sp.</title>
        <authorList>
            <person name="Koberg S."/>
            <person name="Brinks E."/>
            <person name="Heller K.J."/>
            <person name="Neve H."/>
            <person name="Franz C.M.A.P."/>
        </authorList>
    </citation>
    <scope>NUCLEOTIDE SEQUENCE [LARGE SCALE GENOMIC DNA]</scope>
</reference>
<evidence type="ECO:0000313" key="3">
    <source>
        <dbReference type="Proteomes" id="UP000240704"/>
    </source>
</evidence>
<feature type="compositionally biased region" description="Low complexity" evidence="1">
    <location>
        <begin position="68"/>
        <end position="100"/>
    </location>
</feature>
<feature type="compositionally biased region" description="Low complexity" evidence="1">
    <location>
        <begin position="1"/>
        <end position="13"/>
    </location>
</feature>
<feature type="region of interest" description="Disordered" evidence="1">
    <location>
        <begin position="1"/>
        <end position="108"/>
    </location>
</feature>
<keyword evidence="3" id="KW-1185">Reference proteome</keyword>
<evidence type="ECO:0000313" key="2">
    <source>
        <dbReference type="EMBL" id="AUM59655.1"/>
    </source>
</evidence>
<accession>A0A2I6PHW9</accession>
<sequence>MALKRAAAPTEETLAAEKKAADAKAAAASQVDDVKAEATTTETTAASDVKDDAPPVGDAKPEAEDEAAAATDAQSEAQPDAEPVAEAAAATEAEAAAKPEVQPEEIKPREVATVTEGAVAVTNADRHASAAEQFTKSMAEQGYEGLAITGMSFDRLKLHEAKFQLGSEEVSLGEVLDLVVLSTRNIYVVRQFAGEGAEMFYSYDKFGKTLSDGTSAQDTLDKWKDDGYGTETDPLDIKEYIEAMSQLKNRDDEYMDHMVSLSIPPASKARLAGAMAVGLRKFKCDPADLVIRCSVGKKVGTGDKAFRPWNFTAIGDQNAMAAE</sequence>
<protein>
    <submittedName>
        <fullName evidence="2">Uncharacterized protein</fullName>
    </submittedName>
</protein>
<dbReference type="KEGG" id="vg:54986994"/>
<dbReference type="GeneID" id="54986994"/>
<dbReference type="Proteomes" id="UP000240704">
    <property type="component" value="Segment"/>
</dbReference>
<organism evidence="2 3">
    <name type="scientific">Pseudomonas phage PMBT3</name>
    <dbReference type="NCBI Taxonomy" id="2059856"/>
    <lineage>
        <taxon>Viruses</taxon>
        <taxon>Duplodnaviria</taxon>
        <taxon>Heunggongvirae</taxon>
        <taxon>Uroviricota</taxon>
        <taxon>Caudoviricetes</taxon>
        <taxon>Maxrubnervirus</taxon>
        <taxon>Maxrubnervirus PMBT3</taxon>
    </lineage>
</organism>
<dbReference type="RefSeq" id="YP_009796604.1">
    <property type="nucleotide sequence ID" value="NC_047902.1"/>
</dbReference>
<name>A0A2I6PHW9_9CAUD</name>
<dbReference type="EMBL" id="MG596799">
    <property type="protein sequence ID" value="AUM59655.1"/>
    <property type="molecule type" value="Genomic_DNA"/>
</dbReference>